<keyword evidence="2" id="KW-0175">Coiled coil</keyword>
<dbReference type="GO" id="GO:0015562">
    <property type="term" value="F:efflux transmembrane transporter activity"/>
    <property type="evidence" value="ECO:0007669"/>
    <property type="project" value="TreeGrafter"/>
</dbReference>
<dbReference type="PANTHER" id="PTHR30469:SF15">
    <property type="entry name" value="HLYD FAMILY OF SECRETION PROTEINS"/>
    <property type="match status" value="1"/>
</dbReference>
<proteinExistence type="inferred from homology"/>
<name>A0A4R1YJG3_9RHOB</name>
<feature type="domain" description="Multidrug resistance protein MdtA-like barrel-sandwich hybrid" evidence="4">
    <location>
        <begin position="73"/>
        <end position="203"/>
    </location>
</feature>
<dbReference type="AlphaFoldDB" id="A0A4R1YJG3"/>
<dbReference type="EMBL" id="SLVM01000032">
    <property type="protein sequence ID" value="TCM76776.1"/>
    <property type="molecule type" value="Genomic_DNA"/>
</dbReference>
<comment type="similarity">
    <text evidence="1">Belongs to the membrane fusion protein (MFP) (TC 8.A.1) family.</text>
</comment>
<dbReference type="InterPro" id="IPR058625">
    <property type="entry name" value="MdtA-like_BSH"/>
</dbReference>
<dbReference type="Gene3D" id="2.40.30.170">
    <property type="match status" value="1"/>
</dbReference>
<feature type="coiled-coil region" evidence="2">
    <location>
        <begin position="142"/>
        <end position="169"/>
    </location>
</feature>
<dbReference type="Proteomes" id="UP000295277">
    <property type="component" value="Unassembled WGS sequence"/>
</dbReference>
<accession>A0A4R1YJG3</accession>
<organism evidence="5 6">
    <name type="scientific">Rhodovulum steppense</name>
    <dbReference type="NCBI Taxonomy" id="540251"/>
    <lineage>
        <taxon>Bacteria</taxon>
        <taxon>Pseudomonadati</taxon>
        <taxon>Pseudomonadota</taxon>
        <taxon>Alphaproteobacteria</taxon>
        <taxon>Rhodobacterales</taxon>
        <taxon>Paracoccaceae</taxon>
        <taxon>Rhodovulum</taxon>
    </lineage>
</organism>
<reference evidence="5 6" key="1">
    <citation type="submission" date="2019-03" db="EMBL/GenBank/DDBJ databases">
        <title>Genomic Encyclopedia of Type Strains, Phase IV (KMG-IV): sequencing the most valuable type-strain genomes for metagenomic binning, comparative biology and taxonomic classification.</title>
        <authorList>
            <person name="Goeker M."/>
        </authorList>
    </citation>
    <scope>NUCLEOTIDE SEQUENCE [LARGE SCALE GENOMIC DNA]</scope>
    <source>
        <strain evidence="5 6">DSM 21153</strain>
    </source>
</reference>
<gene>
    <name evidence="5" type="ORF">EV216_13215</name>
</gene>
<evidence type="ECO:0000256" key="3">
    <source>
        <dbReference type="SAM" id="Phobius"/>
    </source>
</evidence>
<dbReference type="Gene3D" id="1.10.287.470">
    <property type="entry name" value="Helix hairpin bin"/>
    <property type="match status" value="1"/>
</dbReference>
<keyword evidence="3" id="KW-1133">Transmembrane helix</keyword>
<sequence length="365" mass="38140">MLEGPATASHTPARRRRLAFWWSGGIALALAIGLGLWLRPWDPAPFPVAVETAALAPVTRVLAVNGRVAALHSVDVRALVSGQLAEVLVDEGDAVQSGTELARLDSSTQQAMVRQAVAGLDAARVAREQAAATYARTQALGANVARSVLEDAERSLQAATQDVTRMTTLVEQAQIHLADYTISAPITGTVLELNVEPGQNVDPSTVLLTIADLSQLVVETDVDEAHAMQIRAGQQALLQLLGDTTGRGGRVAFVSQRVDPATGGLAVKLAFDDPVTAPVGLTVTANIIVERQDAAVTVPRTAIRTGDDGTAVLVVVDGIAHRRPVAVIDWPAARLIVTAGLAPGDVVIVDAAGIVDGQAVRVERR</sequence>
<evidence type="ECO:0000256" key="1">
    <source>
        <dbReference type="ARBA" id="ARBA00009477"/>
    </source>
</evidence>
<evidence type="ECO:0000313" key="6">
    <source>
        <dbReference type="Proteomes" id="UP000295277"/>
    </source>
</evidence>
<comment type="caution">
    <text evidence="5">The sequence shown here is derived from an EMBL/GenBank/DDBJ whole genome shotgun (WGS) entry which is preliminary data.</text>
</comment>
<dbReference type="Pfam" id="PF25917">
    <property type="entry name" value="BSH_RND"/>
    <property type="match status" value="1"/>
</dbReference>
<keyword evidence="6" id="KW-1185">Reference proteome</keyword>
<dbReference type="RefSeq" id="WP_165899295.1">
    <property type="nucleotide sequence ID" value="NZ_SLVM01000032.1"/>
</dbReference>
<dbReference type="GO" id="GO:1990281">
    <property type="term" value="C:efflux pump complex"/>
    <property type="evidence" value="ECO:0007669"/>
    <property type="project" value="TreeGrafter"/>
</dbReference>
<keyword evidence="3" id="KW-0812">Transmembrane</keyword>
<dbReference type="NCBIfam" id="TIGR01730">
    <property type="entry name" value="RND_mfp"/>
    <property type="match status" value="1"/>
</dbReference>
<dbReference type="Gene3D" id="2.40.50.100">
    <property type="match status" value="1"/>
</dbReference>
<dbReference type="SUPFAM" id="SSF111369">
    <property type="entry name" value="HlyD-like secretion proteins"/>
    <property type="match status" value="1"/>
</dbReference>
<evidence type="ECO:0000256" key="2">
    <source>
        <dbReference type="SAM" id="Coils"/>
    </source>
</evidence>
<dbReference type="PANTHER" id="PTHR30469">
    <property type="entry name" value="MULTIDRUG RESISTANCE PROTEIN MDTA"/>
    <property type="match status" value="1"/>
</dbReference>
<evidence type="ECO:0000313" key="5">
    <source>
        <dbReference type="EMBL" id="TCM76776.1"/>
    </source>
</evidence>
<dbReference type="Gene3D" id="2.40.420.20">
    <property type="match status" value="1"/>
</dbReference>
<evidence type="ECO:0000259" key="4">
    <source>
        <dbReference type="Pfam" id="PF25917"/>
    </source>
</evidence>
<dbReference type="InterPro" id="IPR006143">
    <property type="entry name" value="RND_pump_MFP"/>
</dbReference>
<feature type="transmembrane region" description="Helical" evidence="3">
    <location>
        <begin position="18"/>
        <end position="38"/>
    </location>
</feature>
<protein>
    <submittedName>
        <fullName evidence="5">RND family efflux transporter MFP subunit</fullName>
    </submittedName>
</protein>
<keyword evidence="3" id="KW-0472">Membrane</keyword>